<name>A0A918UYG4_9CAUL</name>
<accession>A0A918UYG4</accession>
<evidence type="ECO:0000256" key="2">
    <source>
        <dbReference type="SAM" id="SignalP"/>
    </source>
</evidence>
<feature type="compositionally biased region" description="Polar residues" evidence="1">
    <location>
        <begin position="286"/>
        <end position="307"/>
    </location>
</feature>
<comment type="caution">
    <text evidence="3">The sequence shown here is derived from an EMBL/GenBank/DDBJ whole genome shotgun (WGS) entry which is preliminary data.</text>
</comment>
<feature type="region of interest" description="Disordered" evidence="1">
    <location>
        <begin position="165"/>
        <end position="307"/>
    </location>
</feature>
<protein>
    <submittedName>
        <fullName evidence="3">Uncharacterized protein</fullName>
    </submittedName>
</protein>
<keyword evidence="4" id="KW-1185">Reference proteome</keyword>
<sequence>MVKALFRLSVCGILVSVLPVAAAPDPMLNWPGKPSDTAPKAGQYGVPPSPYGEVGGFFKKDLNWAGKSQNQTAPKAQPATAQNIPPVAPSDILSPVAASSERPAPYVPEPAAAYIYRPRSVAVAPQTTPVMTVASVNAPALPAPPPRLTPEALRELEAAGAVRHTSAPATKPAPAKPVAKAVPPPVTMAPIPNPKPAAPKPAPVQAAAAAKPETKVALNPVAPPSGPSAAEQTLTVAPDPDAYHIPPTSKYYRGPAVAAGETDSATTDQSARYYSLHRDYGLVPDSLSNTSAAGDNLPTAQTADTKP</sequence>
<evidence type="ECO:0000313" key="4">
    <source>
        <dbReference type="Proteomes" id="UP000662572"/>
    </source>
</evidence>
<dbReference type="EMBL" id="BMZB01000009">
    <property type="protein sequence ID" value="GGZ45450.1"/>
    <property type="molecule type" value="Genomic_DNA"/>
</dbReference>
<evidence type="ECO:0000256" key="1">
    <source>
        <dbReference type="SAM" id="MobiDB-lite"/>
    </source>
</evidence>
<dbReference type="AlphaFoldDB" id="A0A918UYG4"/>
<feature type="chain" id="PRO_5036734940" evidence="2">
    <location>
        <begin position="23"/>
        <end position="307"/>
    </location>
</feature>
<evidence type="ECO:0000313" key="3">
    <source>
        <dbReference type="EMBL" id="GGZ45450.1"/>
    </source>
</evidence>
<reference evidence="3" key="2">
    <citation type="submission" date="2020-09" db="EMBL/GenBank/DDBJ databases">
        <authorList>
            <person name="Sun Q."/>
            <person name="Kim S."/>
        </authorList>
    </citation>
    <scope>NUCLEOTIDE SEQUENCE</scope>
    <source>
        <strain evidence="3">KCTC 32296</strain>
    </source>
</reference>
<feature type="signal peptide" evidence="2">
    <location>
        <begin position="1"/>
        <end position="22"/>
    </location>
</feature>
<gene>
    <name evidence="3" type="ORF">GCM10011273_35200</name>
</gene>
<feature type="compositionally biased region" description="Pro residues" evidence="1">
    <location>
        <begin position="182"/>
        <end position="202"/>
    </location>
</feature>
<dbReference type="Proteomes" id="UP000662572">
    <property type="component" value="Unassembled WGS sequence"/>
</dbReference>
<dbReference type="RefSeq" id="WP_189489115.1">
    <property type="nucleotide sequence ID" value="NZ_BMZB01000009.1"/>
</dbReference>
<feature type="region of interest" description="Disordered" evidence="1">
    <location>
        <begin position="66"/>
        <end position="88"/>
    </location>
</feature>
<reference evidence="3" key="1">
    <citation type="journal article" date="2014" name="Int. J. Syst. Evol. Microbiol.">
        <title>Complete genome sequence of Corynebacterium casei LMG S-19264T (=DSM 44701T), isolated from a smear-ripened cheese.</title>
        <authorList>
            <consortium name="US DOE Joint Genome Institute (JGI-PGF)"/>
            <person name="Walter F."/>
            <person name="Albersmeier A."/>
            <person name="Kalinowski J."/>
            <person name="Ruckert C."/>
        </authorList>
    </citation>
    <scope>NUCLEOTIDE SEQUENCE</scope>
    <source>
        <strain evidence="3">KCTC 32296</strain>
    </source>
</reference>
<feature type="compositionally biased region" description="Low complexity" evidence="1">
    <location>
        <begin position="69"/>
        <end position="83"/>
    </location>
</feature>
<organism evidence="3 4">
    <name type="scientific">Asticcacaulis endophyticus</name>
    <dbReference type="NCBI Taxonomy" id="1395890"/>
    <lineage>
        <taxon>Bacteria</taxon>
        <taxon>Pseudomonadati</taxon>
        <taxon>Pseudomonadota</taxon>
        <taxon>Alphaproteobacteria</taxon>
        <taxon>Caulobacterales</taxon>
        <taxon>Caulobacteraceae</taxon>
        <taxon>Asticcacaulis</taxon>
    </lineage>
</organism>
<keyword evidence="2" id="KW-0732">Signal</keyword>
<feature type="compositionally biased region" description="Low complexity" evidence="1">
    <location>
        <begin position="167"/>
        <end position="181"/>
    </location>
</feature>
<proteinExistence type="predicted"/>
<feature type="compositionally biased region" description="Polar residues" evidence="1">
    <location>
        <begin position="263"/>
        <end position="272"/>
    </location>
</feature>